<gene>
    <name evidence="4" type="ORF">V5J35_000128</name>
</gene>
<name>A0ABV2SCK9_9GAMM</name>
<dbReference type="SUPFAM" id="SSF56235">
    <property type="entry name" value="N-terminal nucleophile aminohydrolases (Ntn hydrolases)"/>
    <property type="match status" value="1"/>
</dbReference>
<dbReference type="RefSeq" id="WP_354011532.1">
    <property type="nucleotide sequence ID" value="NZ_JBEWTA010000003.1"/>
</dbReference>
<evidence type="ECO:0000259" key="3">
    <source>
        <dbReference type="Pfam" id="PF02275"/>
    </source>
</evidence>
<dbReference type="InterPro" id="IPR029055">
    <property type="entry name" value="Ntn_hydrolases_N"/>
</dbReference>
<reference evidence="4 5" key="1">
    <citation type="submission" date="2024-06" db="EMBL/GenBank/DDBJ databases">
        <title>Genomic Encyclopedia of Type Strains, Phase V (KMG-V): Genome sequencing to study the core and pangenomes of soil and plant-associated prokaryotes.</title>
        <authorList>
            <person name="Whitman W."/>
        </authorList>
    </citation>
    <scope>NUCLEOTIDE SEQUENCE [LARGE SCALE GENOMIC DNA]</scope>
    <source>
        <strain evidence="4 5">NE40</strain>
    </source>
</reference>
<proteinExistence type="inferred from homology"/>
<dbReference type="Proteomes" id="UP001549366">
    <property type="component" value="Unassembled WGS sequence"/>
</dbReference>
<comment type="caution">
    <text evidence="4">The sequence shown here is derived from an EMBL/GenBank/DDBJ whole genome shotgun (WGS) entry which is preliminary data.</text>
</comment>
<evidence type="ECO:0000256" key="2">
    <source>
        <dbReference type="ARBA" id="ARBA00022801"/>
    </source>
</evidence>
<keyword evidence="2" id="KW-0378">Hydrolase</keyword>
<accession>A0ABV2SCK9</accession>
<dbReference type="EMBL" id="JBEWTB010000001">
    <property type="protein sequence ID" value="MET4754936.1"/>
    <property type="molecule type" value="Genomic_DNA"/>
</dbReference>
<dbReference type="PANTHER" id="PTHR35527">
    <property type="entry name" value="CHOLOYLGLYCINE HYDROLASE"/>
    <property type="match status" value="1"/>
</dbReference>
<protein>
    <submittedName>
        <fullName evidence="4">Penicillin V acylase-like amidase (Ntn superfamily)</fullName>
    </submittedName>
</protein>
<dbReference type="InterPro" id="IPR052193">
    <property type="entry name" value="Peptidase_C59"/>
</dbReference>
<keyword evidence="5" id="KW-1185">Reference proteome</keyword>
<evidence type="ECO:0000256" key="1">
    <source>
        <dbReference type="ARBA" id="ARBA00006625"/>
    </source>
</evidence>
<organism evidence="4 5">
    <name type="scientific">Endozoicomonas lisbonensis</name>
    <dbReference type="NCBI Taxonomy" id="3120522"/>
    <lineage>
        <taxon>Bacteria</taxon>
        <taxon>Pseudomonadati</taxon>
        <taxon>Pseudomonadota</taxon>
        <taxon>Gammaproteobacteria</taxon>
        <taxon>Oceanospirillales</taxon>
        <taxon>Endozoicomonadaceae</taxon>
        <taxon>Endozoicomonas</taxon>
    </lineage>
</organism>
<evidence type="ECO:0000313" key="4">
    <source>
        <dbReference type="EMBL" id="MET4754936.1"/>
    </source>
</evidence>
<evidence type="ECO:0000313" key="5">
    <source>
        <dbReference type="Proteomes" id="UP001549366"/>
    </source>
</evidence>
<dbReference type="PANTHER" id="PTHR35527:SF2">
    <property type="entry name" value="HYDROLASE"/>
    <property type="match status" value="1"/>
</dbReference>
<dbReference type="Gene3D" id="3.60.60.10">
    <property type="entry name" value="Penicillin V Acylase, Chain A"/>
    <property type="match status" value="1"/>
</dbReference>
<sequence length="394" mass="44085">MCTDFSISTKDNEVVVGRSMELGIELDSELFFRSPGFEYNQNPGQEVIAHLEAAPDITLRTDLPDLNSMYSWKGLYGFTALNAFHSDIVATNGMNTHGLTTGTMVLAQSQYQPFEQSDGKKRANNALFYPYLTTWILSRCRSCQEVIDGLEVNQLSPTLTRGNHNPDRLRVVDPFEQIQSAFRFHFPVQDVEGNAIVLEFVDGQLHISDLNPIGTLTNDPLIGWQQENVISNYVNLSPVNAQNPKSHKGFRGHRFTCETVSQGTGLQGLPGSPTPVDRFVRTSMMTNFSTPVDSKEQASTLAFHVLNTVDIPKGTTRNSAEPIDGQTSIPEDYTQWVTVSDLSQKMFYVRMYTSPLVYSVDLKALEKEHRLEDLNTHFKLPVEGTAIPITNEIQ</sequence>
<feature type="domain" description="Choloylglycine hydrolase/NAAA C-terminal" evidence="3">
    <location>
        <begin position="2"/>
        <end position="365"/>
    </location>
</feature>
<dbReference type="InterPro" id="IPR029132">
    <property type="entry name" value="CBAH/NAAA_C"/>
</dbReference>
<comment type="similarity">
    <text evidence="1">Belongs to the peptidase C59 family.</text>
</comment>
<dbReference type="Pfam" id="PF02275">
    <property type="entry name" value="CBAH"/>
    <property type="match status" value="1"/>
</dbReference>